<protein>
    <submittedName>
        <fullName evidence="1">Uncharacterized protein</fullName>
    </submittedName>
</protein>
<evidence type="ECO:0000313" key="1">
    <source>
        <dbReference type="EMBL" id="SQC93853.1"/>
    </source>
</evidence>
<accession>A0A2X3JD43</accession>
<evidence type="ECO:0000313" key="2">
    <source>
        <dbReference type="Proteomes" id="UP000251197"/>
    </source>
</evidence>
<organism evidence="1 2">
    <name type="scientific">Cedecea neteri</name>
    <dbReference type="NCBI Taxonomy" id="158822"/>
    <lineage>
        <taxon>Bacteria</taxon>
        <taxon>Pseudomonadati</taxon>
        <taxon>Pseudomonadota</taxon>
        <taxon>Gammaproteobacteria</taxon>
        <taxon>Enterobacterales</taxon>
        <taxon>Enterobacteriaceae</taxon>
        <taxon>Cedecea</taxon>
    </lineage>
</organism>
<dbReference type="EMBL" id="UAVU01000012">
    <property type="protein sequence ID" value="SQC93853.1"/>
    <property type="molecule type" value="Genomic_DNA"/>
</dbReference>
<dbReference type="Proteomes" id="UP000251197">
    <property type="component" value="Unassembled WGS sequence"/>
</dbReference>
<gene>
    <name evidence="1" type="ORF">NCTC12120_06968</name>
</gene>
<sequence length="106" mass="12724">MYKNNDEAIDWETKRLLDEGVYTDTEQAYLEAEKIVNRIREQAKQRQIKQQFRLKVRSIKKQLNNGYDYANIPYAKNKKHWGMTYDNKNNQTTNCFRTGTFIFFGS</sequence>
<reference evidence="1 2" key="1">
    <citation type="submission" date="2018-06" db="EMBL/GenBank/DDBJ databases">
        <authorList>
            <consortium name="Pathogen Informatics"/>
            <person name="Doyle S."/>
        </authorList>
    </citation>
    <scope>NUCLEOTIDE SEQUENCE [LARGE SCALE GENOMIC DNA]</scope>
    <source>
        <strain evidence="1 2">NCTC12120</strain>
    </source>
</reference>
<dbReference type="AlphaFoldDB" id="A0A2X3JD43"/>
<proteinExistence type="predicted"/>
<name>A0A2X3JD43_9ENTR</name>